<evidence type="ECO:0000313" key="2">
    <source>
        <dbReference type="Proteomes" id="UP000433532"/>
    </source>
</evidence>
<evidence type="ECO:0000313" key="1">
    <source>
        <dbReference type="EMBL" id="MUI37761.1"/>
    </source>
</evidence>
<comment type="caution">
    <text evidence="1">The sequence shown here is derived from an EMBL/GenBank/DDBJ whole genome shotgun (WGS) entry which is preliminary data.</text>
</comment>
<protein>
    <submittedName>
        <fullName evidence="1">Uncharacterized protein</fullName>
    </submittedName>
</protein>
<proteinExistence type="predicted"/>
<reference evidence="1 2" key="1">
    <citation type="submission" date="2019-11" db="EMBL/GenBank/DDBJ databases">
        <title>Genomes of ocular Pseudomonas aeruginosa isolates.</title>
        <authorList>
            <person name="Khan M."/>
            <person name="Rice S.A."/>
            <person name="Willcox M.D.P."/>
            <person name="Stapleton F."/>
        </authorList>
    </citation>
    <scope>NUCLEOTIDE SEQUENCE [LARGE SCALE GENOMIC DNA]</scope>
    <source>
        <strain evidence="1 2">PA221</strain>
    </source>
</reference>
<gene>
    <name evidence="1" type="ORF">GNQ48_22405</name>
</gene>
<name>A0A844NQ42_PSEAI</name>
<dbReference type="AlphaFoldDB" id="A0A844NQ42"/>
<organism evidence="1 2">
    <name type="scientific">Pseudomonas aeruginosa</name>
    <dbReference type="NCBI Taxonomy" id="287"/>
    <lineage>
        <taxon>Bacteria</taxon>
        <taxon>Pseudomonadati</taxon>
        <taxon>Pseudomonadota</taxon>
        <taxon>Gammaproteobacteria</taxon>
        <taxon>Pseudomonadales</taxon>
        <taxon>Pseudomonadaceae</taxon>
        <taxon>Pseudomonas</taxon>
    </lineage>
</organism>
<dbReference type="Proteomes" id="UP000433532">
    <property type="component" value="Unassembled WGS sequence"/>
</dbReference>
<dbReference type="EMBL" id="WOAD01000022">
    <property type="protein sequence ID" value="MUI37761.1"/>
    <property type="molecule type" value="Genomic_DNA"/>
</dbReference>
<sequence length="122" mass="13672">MQTDIGADGFLGDEAARRQSMPAWLSAGGKGHSERKVRRTGANLALVIHNSAWAEPHYLPMQKWRFRRMSLIFKVLMAVPQRAWTYSWTQIPSVSLCSGEWPVLDAPRSACSRCNVSADNLI</sequence>
<accession>A0A844NQ42</accession>
<dbReference type="RefSeq" id="WP_155712842.1">
    <property type="nucleotide sequence ID" value="NZ_WOAD01000022.1"/>
</dbReference>